<evidence type="ECO:0000313" key="7">
    <source>
        <dbReference type="Proteomes" id="UP000284119"/>
    </source>
</evidence>
<dbReference type="InterPro" id="IPR021520">
    <property type="entry name" value="Stealth_CR2"/>
</dbReference>
<comment type="caution">
    <text evidence="6">The sequence shown here is derived from an EMBL/GenBank/DDBJ whole genome shotgun (WGS) entry which is preliminary data.</text>
</comment>
<keyword evidence="2" id="KW-0808">Transferase</keyword>
<gene>
    <name evidence="6" type="ORF">D5396_06830</name>
</gene>
<dbReference type="InterPro" id="IPR031358">
    <property type="entry name" value="Stealth_CR1"/>
</dbReference>
<dbReference type="Pfam" id="PF11380">
    <property type="entry name" value="Stealth_CR2"/>
    <property type="match status" value="1"/>
</dbReference>
<protein>
    <submittedName>
        <fullName evidence="6">Capsule biosynthesis protein CapC</fullName>
    </submittedName>
</protein>
<evidence type="ECO:0000256" key="2">
    <source>
        <dbReference type="ARBA" id="ARBA00022679"/>
    </source>
</evidence>
<keyword evidence="7" id="KW-1185">Reference proteome</keyword>
<dbReference type="PANTHER" id="PTHR24045:SF0">
    <property type="entry name" value="N-ACETYLGLUCOSAMINE-1-PHOSPHOTRANSFERASE SUBUNITS ALPHA_BETA"/>
    <property type="match status" value="1"/>
</dbReference>
<evidence type="ECO:0000256" key="1">
    <source>
        <dbReference type="ARBA" id="ARBA00007583"/>
    </source>
</evidence>
<dbReference type="InterPro" id="IPR047141">
    <property type="entry name" value="Stealth"/>
</dbReference>
<accession>A0ABX9P2X6</accession>
<evidence type="ECO:0000259" key="5">
    <source>
        <dbReference type="Pfam" id="PF17101"/>
    </source>
</evidence>
<feature type="domain" description="Stealth protein CR1 conserved region 1" evidence="5">
    <location>
        <begin position="55"/>
        <end position="76"/>
    </location>
</feature>
<dbReference type="Proteomes" id="UP000284119">
    <property type="component" value="Unassembled WGS sequence"/>
</dbReference>
<name>A0ABX9P2X6_9GAMM</name>
<evidence type="ECO:0000259" key="4">
    <source>
        <dbReference type="Pfam" id="PF11380"/>
    </source>
</evidence>
<comment type="similarity">
    <text evidence="1">Belongs to the stealth family.</text>
</comment>
<keyword evidence="3" id="KW-0270">Exopolysaccharide synthesis</keyword>
<feature type="domain" description="Stealth protein CR2 conserved region 2" evidence="4">
    <location>
        <begin position="96"/>
        <end position="198"/>
    </location>
</feature>
<dbReference type="PANTHER" id="PTHR24045">
    <property type="match status" value="1"/>
</dbReference>
<dbReference type="Pfam" id="PF17101">
    <property type="entry name" value="Stealth_CR1"/>
    <property type="match status" value="1"/>
</dbReference>
<proteinExistence type="inferred from homology"/>
<evidence type="ECO:0000256" key="3">
    <source>
        <dbReference type="ARBA" id="ARBA00023169"/>
    </source>
</evidence>
<reference evidence="6 7" key="1">
    <citation type="submission" date="2018-09" db="EMBL/GenBank/DDBJ databases">
        <authorList>
            <person name="Le Fleche-Mateos A."/>
        </authorList>
    </citation>
    <scope>NUCLEOTIDE SEQUENCE [LARGE SCALE GENOMIC DNA]</scope>
    <source>
        <strain evidence="6 7">DSM 30078</strain>
    </source>
</reference>
<organism evidence="6 7">
    <name type="scientific">Rahnella inusitata</name>
    <dbReference type="NCBI Taxonomy" id="58169"/>
    <lineage>
        <taxon>Bacteria</taxon>
        <taxon>Pseudomonadati</taxon>
        <taxon>Pseudomonadota</taxon>
        <taxon>Gammaproteobacteria</taxon>
        <taxon>Enterobacterales</taxon>
        <taxon>Yersiniaceae</taxon>
        <taxon>Rahnella</taxon>
    </lineage>
</organism>
<dbReference type="EMBL" id="RAHG01000002">
    <property type="protein sequence ID" value="RJT15162.1"/>
    <property type="molecule type" value="Genomic_DNA"/>
</dbReference>
<sequence>MKKIRKFIKSPGVFFRDYFNKKYPIIRNEILCPELEENILLRHDLAMEELIHINFPIDVVFTWVDDSDPIWKKKYQHFKSVAEAGSLGNFATDTARFSNHDEIRYSIKSIEKNIPWVRNIFIITDDQRPAWLKSDDKIRVIDHKDIIDKKYLPTFNSHVIEAHLHKIPDLAEHFIYFNDDVFVARPLPPGHFFKNRGISSLFLSQKSLRSMQERGTNTPTLSASLQASDTFERDFKILIDTPLVHTYVPLRKSIFEEAWRLYETKINGFLSNKFRTNHDLNLATFFVPWLSYITGKATPARDICYYFNIRSTAARSYFKALKQARKDGVLPHSFCANDFNTQKASLEKYQLVLSTALKYHFESENENV</sequence>
<evidence type="ECO:0000313" key="6">
    <source>
        <dbReference type="EMBL" id="RJT15162.1"/>
    </source>
</evidence>
<dbReference type="RefSeq" id="WP_112166552.1">
    <property type="nucleotide sequence ID" value="NZ_JYDE01000015.1"/>
</dbReference>